<dbReference type="Pfam" id="PF13735">
    <property type="entry name" value="tRNA_NucTran2_2"/>
    <property type="match status" value="1"/>
</dbReference>
<evidence type="ECO:0000256" key="3">
    <source>
        <dbReference type="ARBA" id="ARBA00022694"/>
    </source>
</evidence>
<feature type="binding site" evidence="11">
    <location>
        <position position="32"/>
    </location>
    <ligand>
        <name>CTP</name>
        <dbReference type="ChEBI" id="CHEBI:37563"/>
    </ligand>
</feature>
<feature type="binding site" evidence="11">
    <location>
        <position position="45"/>
    </location>
    <ligand>
        <name>Mg(2+)</name>
        <dbReference type="ChEBI" id="CHEBI:18420"/>
    </ligand>
</feature>
<feature type="binding site" evidence="11">
    <location>
        <position position="159"/>
    </location>
    <ligand>
        <name>CTP</name>
        <dbReference type="ChEBI" id="CHEBI:37563"/>
    </ligand>
</feature>
<evidence type="ECO:0000259" key="14">
    <source>
        <dbReference type="Pfam" id="PF13735"/>
    </source>
</evidence>
<feature type="domain" description="tRNA nucleotidyltransferase/poly(A) polymerase RNA and SrmB- binding" evidence="13">
    <location>
        <begin position="174"/>
        <end position="228"/>
    </location>
</feature>
<sequence>MKLTKLPIEFTEATPIIKKIQKGGYEAYFVGGSVRDVLLNKPIHDVDIASSAYPEEIKQLFRRTIDVGIEHGTVLVLHGSKQYEITTFRTESTYQDFRRPDTVTFVRSLSEDLKRRDFTINALALDRSGQVIDQFDGISDIENKVIRAVGDPKARFHEDALRMMRALRFASQLDFQIEEKTLAGISAFHFLLEKVSVERITIEFVKMLLGKNRKAGLYPFIQTECYQYCPCLKQAGEALLNFSELPNQQIAEESEAWTLLLHSLDLTKEAALVFLKSWKLSNHLIQEVCQLSKGLNFRLKKAFSIEMLYELGLEKALIVEKLLIYYHKESQPELVKQQFAQLPIHNRKQLAITGKDLLNITNGKSGKWVGELLSLIESQVLHGDLINTTEELISYAKSKLEMEDKKGDFF</sequence>
<dbReference type="NCBIfam" id="NF009814">
    <property type="entry name" value="PRK13299.1"/>
    <property type="match status" value="1"/>
</dbReference>
<comment type="function">
    <text evidence="11">Catalyzes the addition and repair of the essential 3'-terminal CCA sequence in tRNAs without using a nucleic acid template. Adds these three nucleotides in the order of C, C, and A to the tRNA nucleotide-73, using CTP and ATP as substrates and producing inorganic pyrophosphate. tRNA 3'-terminal CCA addition is required both for tRNA processing and repair. Also involved in tRNA surveillance by mediating tandem CCA addition to generate a CCACCA at the 3' terminus of unstable tRNAs. While stable tRNAs receive only 3'-terminal CCA, unstable tRNAs are marked with CCACCA and rapidly degraded.</text>
</comment>
<dbReference type="GO" id="GO:0160016">
    <property type="term" value="F:CCACCA tRNA nucleotidyltransferase activity"/>
    <property type="evidence" value="ECO:0007669"/>
    <property type="project" value="RHEA"/>
</dbReference>
<feature type="domain" description="CCA-adding enzyme C-terminal" evidence="14">
    <location>
        <begin position="249"/>
        <end position="395"/>
    </location>
</feature>
<feature type="binding site" evidence="11">
    <location>
        <position position="168"/>
    </location>
    <ligand>
        <name>CTP</name>
        <dbReference type="ChEBI" id="CHEBI:37563"/>
    </ligand>
</feature>
<dbReference type="AlphaFoldDB" id="A0A2Z5Y285"/>
<dbReference type="RefSeq" id="WP_015694937.1">
    <property type="nucleotide sequence ID" value="NZ_AP018492.1"/>
</dbReference>
<comment type="catalytic activity">
    <reaction evidence="11">
        <text>a tRNA with a 3' CCA end + 2 CTP + ATP = a tRNA with a 3' CCACCA end + 3 diphosphate</text>
        <dbReference type="Rhea" id="RHEA:76235"/>
        <dbReference type="Rhea" id="RHEA-COMP:10468"/>
        <dbReference type="Rhea" id="RHEA-COMP:18655"/>
        <dbReference type="ChEBI" id="CHEBI:30616"/>
        <dbReference type="ChEBI" id="CHEBI:33019"/>
        <dbReference type="ChEBI" id="CHEBI:37563"/>
        <dbReference type="ChEBI" id="CHEBI:83071"/>
        <dbReference type="ChEBI" id="CHEBI:195187"/>
    </reaction>
</comment>
<dbReference type="GO" id="GO:0004810">
    <property type="term" value="F:CCA tRNA nucleotidyltransferase activity"/>
    <property type="evidence" value="ECO:0007669"/>
    <property type="project" value="UniProtKB-UniRule"/>
</dbReference>
<evidence type="ECO:0000256" key="11">
    <source>
        <dbReference type="HAMAP-Rule" id="MF_01263"/>
    </source>
</evidence>
<dbReference type="InterPro" id="IPR050264">
    <property type="entry name" value="Bact_CCA-adding_enz_type3_sf"/>
</dbReference>
<keyword evidence="7 11" id="KW-0692">RNA repair</keyword>
<dbReference type="InterPro" id="IPR032810">
    <property type="entry name" value="CCA-adding_enz_C"/>
</dbReference>
<evidence type="ECO:0000256" key="5">
    <source>
        <dbReference type="ARBA" id="ARBA00022723"/>
    </source>
</evidence>
<dbReference type="GeneID" id="57043428"/>
<dbReference type="Gene3D" id="1.10.110.30">
    <property type="match status" value="1"/>
</dbReference>
<evidence type="ECO:0000256" key="1">
    <source>
        <dbReference type="ARBA" id="ARBA00001946"/>
    </source>
</evidence>
<feature type="binding site" evidence="11">
    <location>
        <position position="162"/>
    </location>
    <ligand>
        <name>CTP</name>
        <dbReference type="ChEBI" id="CHEBI:37563"/>
    </ligand>
</feature>
<comment type="miscellaneous">
    <text evidence="11">A single active site specifically recognizes both ATP and CTP and is responsible for their addition.</text>
</comment>
<evidence type="ECO:0000313" key="16">
    <source>
        <dbReference type="Proteomes" id="UP000269226"/>
    </source>
</evidence>
<dbReference type="HAMAP" id="MF_01263">
    <property type="entry name" value="CCA_bact_type3"/>
    <property type="match status" value="1"/>
</dbReference>
<organism evidence="15 16">
    <name type="scientific">Melissococcus plutonius</name>
    <dbReference type="NCBI Taxonomy" id="33970"/>
    <lineage>
        <taxon>Bacteria</taxon>
        <taxon>Bacillati</taxon>
        <taxon>Bacillota</taxon>
        <taxon>Bacilli</taxon>
        <taxon>Lactobacillales</taxon>
        <taxon>Enterococcaceae</taxon>
        <taxon>Melissococcus</taxon>
    </lineage>
</organism>
<feature type="binding site" evidence="11">
    <location>
        <position position="165"/>
    </location>
    <ligand>
        <name>CTP</name>
        <dbReference type="ChEBI" id="CHEBI:37563"/>
    </ligand>
</feature>
<dbReference type="Gene3D" id="1.20.58.560">
    <property type="match status" value="1"/>
</dbReference>
<feature type="binding site" evidence="11">
    <location>
        <position position="47"/>
    </location>
    <ligand>
        <name>Mg(2+)</name>
        <dbReference type="ChEBI" id="CHEBI:18420"/>
    </ligand>
</feature>
<dbReference type="GO" id="GO:0001680">
    <property type="term" value="P:tRNA 3'-terminal CCA addition"/>
    <property type="evidence" value="ECO:0007669"/>
    <property type="project" value="UniProtKB-UniRule"/>
</dbReference>
<feature type="domain" description="Poly A polymerase head" evidence="12">
    <location>
        <begin position="27"/>
        <end position="147"/>
    </location>
</feature>
<evidence type="ECO:0000256" key="7">
    <source>
        <dbReference type="ARBA" id="ARBA00022800"/>
    </source>
</evidence>
<gene>
    <name evidence="11" type="primary">cca</name>
    <name evidence="15" type="ORF">DAT561_0878</name>
</gene>
<comment type="subunit">
    <text evidence="11">Homodimer.</text>
</comment>
<evidence type="ECO:0000256" key="10">
    <source>
        <dbReference type="ARBA" id="ARBA00022884"/>
    </source>
</evidence>
<dbReference type="GO" id="GO:0000049">
    <property type="term" value="F:tRNA binding"/>
    <property type="evidence" value="ECO:0007669"/>
    <property type="project" value="UniProtKB-UniRule"/>
</dbReference>
<feature type="binding site" evidence="11">
    <location>
        <position position="116"/>
    </location>
    <ligand>
        <name>ATP</name>
        <dbReference type="ChEBI" id="CHEBI:30616"/>
    </ligand>
</feature>
<evidence type="ECO:0000259" key="13">
    <source>
        <dbReference type="Pfam" id="PF12627"/>
    </source>
</evidence>
<dbReference type="PANTHER" id="PTHR46173">
    <property type="entry name" value="CCA TRNA NUCLEOTIDYLTRANSFERASE 1, MITOCHONDRIAL"/>
    <property type="match status" value="1"/>
</dbReference>
<dbReference type="Proteomes" id="UP000269226">
    <property type="component" value="Chromosome"/>
</dbReference>
<dbReference type="EMBL" id="AP018492">
    <property type="protein sequence ID" value="BBC60992.1"/>
    <property type="molecule type" value="Genomic_DNA"/>
</dbReference>
<evidence type="ECO:0000256" key="6">
    <source>
        <dbReference type="ARBA" id="ARBA00022741"/>
    </source>
</evidence>
<dbReference type="InterPro" id="IPR023068">
    <property type="entry name" value="CCA-adding_enz_firmicutes"/>
</dbReference>
<dbReference type="Gene3D" id="3.30.460.10">
    <property type="entry name" value="Beta Polymerase, domain 2"/>
    <property type="match status" value="1"/>
</dbReference>
<evidence type="ECO:0000256" key="9">
    <source>
        <dbReference type="ARBA" id="ARBA00022842"/>
    </source>
</evidence>
<comment type="similarity">
    <text evidence="11">Belongs to the tRNA nucleotidyltransferase/poly(A) polymerase family. Bacterial CCA-adding enzyme type 3 subfamily.</text>
</comment>
<keyword evidence="10 11" id="KW-0694">RNA-binding</keyword>
<feature type="binding site" evidence="11">
    <location>
        <position position="168"/>
    </location>
    <ligand>
        <name>ATP</name>
        <dbReference type="ChEBI" id="CHEBI:30616"/>
    </ligand>
</feature>
<feature type="binding site" evidence="11">
    <location>
        <position position="165"/>
    </location>
    <ligand>
        <name>ATP</name>
        <dbReference type="ChEBI" id="CHEBI:30616"/>
    </ligand>
</feature>
<feature type="binding site" evidence="11">
    <location>
        <position position="32"/>
    </location>
    <ligand>
        <name>ATP</name>
        <dbReference type="ChEBI" id="CHEBI:30616"/>
    </ligand>
</feature>
<dbReference type="EC" id="2.7.7.72" evidence="11"/>
<protein>
    <recommendedName>
        <fullName evidence="11">CCA-adding enzyme</fullName>
        <ecNumber evidence="11">2.7.7.72</ecNumber>
    </recommendedName>
    <alternativeName>
        <fullName evidence="11">CCA tRNA nucleotidyltransferase</fullName>
    </alternativeName>
    <alternativeName>
        <fullName evidence="11">tRNA CCA-pyrophosphorylase</fullName>
    </alternativeName>
    <alternativeName>
        <fullName evidence="11">tRNA adenylyl-/cytidylyl- transferase</fullName>
    </alternativeName>
    <alternativeName>
        <fullName evidence="11">tRNA nucleotidyltransferase</fullName>
    </alternativeName>
    <alternativeName>
        <fullName evidence="11">tRNA-NT</fullName>
    </alternativeName>
</protein>
<keyword evidence="4 11" id="KW-0548">Nucleotidyltransferase</keyword>
<keyword evidence="2 11" id="KW-0808">Transferase</keyword>
<name>A0A2Z5Y285_9ENTE</name>
<dbReference type="GO" id="GO:0005524">
    <property type="term" value="F:ATP binding"/>
    <property type="evidence" value="ECO:0007669"/>
    <property type="project" value="UniProtKB-UniRule"/>
</dbReference>
<feature type="binding site" evidence="11">
    <location>
        <position position="162"/>
    </location>
    <ligand>
        <name>ATP</name>
        <dbReference type="ChEBI" id="CHEBI:30616"/>
    </ligand>
</feature>
<feature type="binding site" evidence="11">
    <location>
        <position position="159"/>
    </location>
    <ligand>
        <name>ATP</name>
        <dbReference type="ChEBI" id="CHEBI:30616"/>
    </ligand>
</feature>
<dbReference type="SUPFAM" id="SSF81891">
    <property type="entry name" value="Poly A polymerase C-terminal region-like"/>
    <property type="match status" value="1"/>
</dbReference>
<dbReference type="InterPro" id="IPR032828">
    <property type="entry name" value="PolyA_RNA-bd"/>
</dbReference>
<keyword evidence="8 11" id="KW-0067">ATP-binding</keyword>
<reference evidence="15 16" key="1">
    <citation type="submission" date="2018-01" db="EMBL/GenBank/DDBJ databases">
        <title>Whole genome sequence of Melissococcus plutonius DAT561.</title>
        <authorList>
            <person name="Okumura K."/>
            <person name="Takamatsu D."/>
            <person name="Okura M."/>
        </authorList>
    </citation>
    <scope>NUCLEOTIDE SEQUENCE [LARGE SCALE GENOMIC DNA]</scope>
    <source>
        <strain evidence="15 16">DAT561</strain>
    </source>
</reference>
<keyword evidence="9 11" id="KW-0460">Magnesium</keyword>
<proteinExistence type="inferred from homology"/>
<comment type="cofactor">
    <cofactor evidence="1 11">
        <name>Mg(2+)</name>
        <dbReference type="ChEBI" id="CHEBI:18420"/>
    </cofactor>
</comment>
<dbReference type="PANTHER" id="PTHR46173:SF1">
    <property type="entry name" value="CCA TRNA NUCLEOTIDYLTRANSFERASE 1, MITOCHONDRIAL"/>
    <property type="match status" value="1"/>
</dbReference>
<keyword evidence="5 11" id="KW-0479">Metal-binding</keyword>
<keyword evidence="6 11" id="KW-0547">Nucleotide-binding</keyword>
<evidence type="ECO:0000259" key="12">
    <source>
        <dbReference type="Pfam" id="PF01743"/>
    </source>
</evidence>
<dbReference type="Pfam" id="PF12627">
    <property type="entry name" value="PolyA_pol_RNAbd"/>
    <property type="match status" value="1"/>
</dbReference>
<dbReference type="GO" id="GO:0000287">
    <property type="term" value="F:magnesium ion binding"/>
    <property type="evidence" value="ECO:0007669"/>
    <property type="project" value="UniProtKB-UniRule"/>
</dbReference>
<dbReference type="SUPFAM" id="SSF81301">
    <property type="entry name" value="Nucleotidyltransferase"/>
    <property type="match status" value="1"/>
</dbReference>
<dbReference type="Pfam" id="PF01743">
    <property type="entry name" value="PolyA_pol"/>
    <property type="match status" value="1"/>
</dbReference>
<feature type="binding site" evidence="11">
    <location>
        <position position="35"/>
    </location>
    <ligand>
        <name>ATP</name>
        <dbReference type="ChEBI" id="CHEBI:30616"/>
    </ligand>
</feature>
<accession>A0A2Z5Y285</accession>
<dbReference type="GO" id="GO:0042245">
    <property type="term" value="P:RNA repair"/>
    <property type="evidence" value="ECO:0007669"/>
    <property type="project" value="UniProtKB-KW"/>
</dbReference>
<feature type="binding site" evidence="11">
    <location>
        <position position="116"/>
    </location>
    <ligand>
        <name>CTP</name>
        <dbReference type="ChEBI" id="CHEBI:37563"/>
    </ligand>
</feature>
<dbReference type="InterPro" id="IPR002646">
    <property type="entry name" value="PolA_pol_head_dom"/>
</dbReference>
<dbReference type="Gene3D" id="1.10.246.80">
    <property type="match status" value="1"/>
</dbReference>
<comment type="catalytic activity">
    <reaction evidence="11">
        <text>a tRNA precursor + 2 CTP + ATP = a tRNA with a 3' CCA end + 3 diphosphate</text>
        <dbReference type="Rhea" id="RHEA:14433"/>
        <dbReference type="Rhea" id="RHEA-COMP:10465"/>
        <dbReference type="Rhea" id="RHEA-COMP:10468"/>
        <dbReference type="ChEBI" id="CHEBI:30616"/>
        <dbReference type="ChEBI" id="CHEBI:33019"/>
        <dbReference type="ChEBI" id="CHEBI:37563"/>
        <dbReference type="ChEBI" id="CHEBI:74896"/>
        <dbReference type="ChEBI" id="CHEBI:83071"/>
        <dbReference type="EC" id="2.7.7.72"/>
    </reaction>
</comment>
<evidence type="ECO:0000256" key="2">
    <source>
        <dbReference type="ARBA" id="ARBA00022679"/>
    </source>
</evidence>
<evidence type="ECO:0000256" key="8">
    <source>
        <dbReference type="ARBA" id="ARBA00022840"/>
    </source>
</evidence>
<keyword evidence="3 11" id="KW-0819">tRNA processing</keyword>
<evidence type="ECO:0000313" key="15">
    <source>
        <dbReference type="EMBL" id="BBC60992.1"/>
    </source>
</evidence>
<feature type="binding site" evidence="11">
    <location>
        <position position="35"/>
    </location>
    <ligand>
        <name>CTP</name>
        <dbReference type="ChEBI" id="CHEBI:37563"/>
    </ligand>
</feature>
<dbReference type="InterPro" id="IPR043519">
    <property type="entry name" value="NT_sf"/>
</dbReference>
<dbReference type="CDD" id="cd05398">
    <property type="entry name" value="NT_ClassII-CCAase"/>
    <property type="match status" value="1"/>
</dbReference>
<evidence type="ECO:0000256" key="4">
    <source>
        <dbReference type="ARBA" id="ARBA00022695"/>
    </source>
</evidence>